<evidence type="ECO:0000256" key="1">
    <source>
        <dbReference type="SAM" id="MobiDB-lite"/>
    </source>
</evidence>
<dbReference type="RefSeq" id="XP_009526545.1">
    <property type="nucleotide sequence ID" value="XM_009528250.1"/>
</dbReference>
<keyword evidence="3" id="KW-1185">Reference proteome</keyword>
<reference evidence="2 3" key="1">
    <citation type="journal article" date="2006" name="Science">
        <title>Phytophthora genome sequences uncover evolutionary origins and mechanisms of pathogenesis.</title>
        <authorList>
            <person name="Tyler B.M."/>
            <person name="Tripathy S."/>
            <person name="Zhang X."/>
            <person name="Dehal P."/>
            <person name="Jiang R.H."/>
            <person name="Aerts A."/>
            <person name="Arredondo F.D."/>
            <person name="Baxter L."/>
            <person name="Bensasson D."/>
            <person name="Beynon J.L."/>
            <person name="Chapman J."/>
            <person name="Damasceno C.M."/>
            <person name="Dorrance A.E."/>
            <person name="Dou D."/>
            <person name="Dickerman A.W."/>
            <person name="Dubchak I.L."/>
            <person name="Garbelotto M."/>
            <person name="Gijzen M."/>
            <person name="Gordon S.G."/>
            <person name="Govers F."/>
            <person name="Grunwald N.J."/>
            <person name="Huang W."/>
            <person name="Ivors K.L."/>
            <person name="Jones R.W."/>
            <person name="Kamoun S."/>
            <person name="Krampis K."/>
            <person name="Lamour K.H."/>
            <person name="Lee M.K."/>
            <person name="McDonald W.H."/>
            <person name="Medina M."/>
            <person name="Meijer H.J."/>
            <person name="Nordberg E.K."/>
            <person name="Maclean D.J."/>
            <person name="Ospina-Giraldo M.D."/>
            <person name="Morris P.F."/>
            <person name="Phuntumart V."/>
            <person name="Putnam N.H."/>
            <person name="Rash S."/>
            <person name="Rose J.K."/>
            <person name="Sakihama Y."/>
            <person name="Salamov A.A."/>
            <person name="Savidor A."/>
            <person name="Scheuring C.F."/>
            <person name="Smith B.M."/>
            <person name="Sobral B.W."/>
            <person name="Terry A."/>
            <person name="Torto-Alalibo T.A."/>
            <person name="Win J."/>
            <person name="Xu Z."/>
            <person name="Zhang H."/>
            <person name="Grigoriev I.V."/>
            <person name="Rokhsar D.S."/>
            <person name="Boore J.L."/>
        </authorList>
    </citation>
    <scope>NUCLEOTIDE SEQUENCE [LARGE SCALE GENOMIC DNA]</scope>
    <source>
        <strain evidence="2 3">P6497</strain>
    </source>
</reference>
<name>G4ZFH1_PHYSP</name>
<evidence type="ECO:0000313" key="3">
    <source>
        <dbReference type="Proteomes" id="UP000002640"/>
    </source>
</evidence>
<dbReference type="AlphaFoldDB" id="G4ZFH1"/>
<evidence type="ECO:0000313" key="2">
    <source>
        <dbReference type="EMBL" id="EGZ17487.1"/>
    </source>
</evidence>
<dbReference type="KEGG" id="psoj:PHYSODRAFT_453928"/>
<accession>G4ZFH1</accession>
<feature type="region of interest" description="Disordered" evidence="1">
    <location>
        <begin position="155"/>
        <end position="176"/>
    </location>
</feature>
<dbReference type="InParanoid" id="G4ZFH1"/>
<gene>
    <name evidence="2" type="ORF">PHYSODRAFT_453928</name>
</gene>
<dbReference type="OMA" id="EREMTIC"/>
<feature type="region of interest" description="Disordered" evidence="1">
    <location>
        <begin position="190"/>
        <end position="216"/>
    </location>
</feature>
<feature type="compositionally biased region" description="Polar residues" evidence="1">
    <location>
        <begin position="203"/>
        <end position="216"/>
    </location>
</feature>
<dbReference type="EMBL" id="JH159154">
    <property type="protein sequence ID" value="EGZ17487.1"/>
    <property type="molecule type" value="Genomic_DNA"/>
</dbReference>
<protein>
    <submittedName>
        <fullName evidence="2">Uncharacterized protein</fullName>
    </submittedName>
</protein>
<organism evidence="2 3">
    <name type="scientific">Phytophthora sojae (strain P6497)</name>
    <name type="common">Soybean stem and root rot agent</name>
    <name type="synonym">Phytophthora megasperma f. sp. glycines</name>
    <dbReference type="NCBI Taxonomy" id="1094619"/>
    <lineage>
        <taxon>Eukaryota</taxon>
        <taxon>Sar</taxon>
        <taxon>Stramenopiles</taxon>
        <taxon>Oomycota</taxon>
        <taxon>Peronosporomycetes</taxon>
        <taxon>Peronosporales</taxon>
        <taxon>Peronosporaceae</taxon>
        <taxon>Phytophthora</taxon>
    </lineage>
</organism>
<dbReference type="Proteomes" id="UP000002640">
    <property type="component" value="Unassembled WGS sequence"/>
</dbReference>
<dbReference type="GeneID" id="20653015"/>
<sequence length="216" mass="23492">MRANEVGASFGVKESEVQYGEAPTLASRPSVSASGSRGAFSCRRWRLLSGKPKDGDAVGTRAEPNLAEVALRTVQRPSTADVDSKNWASAATPFATILPRDTVVPTISRKSVAAAVLTSACPPENTKKWEREMTICERKHVKAMGRMVARIYRGKGVGEDPAEPSRRRKNREKQALKDHIYLPVLCQARAGGSRDLSPPRASKSVQPLPQREVSSQ</sequence>
<proteinExistence type="predicted"/>
<feature type="non-terminal residue" evidence="2">
    <location>
        <position position="216"/>
    </location>
</feature>